<dbReference type="EMBL" id="AYZD01000033">
    <property type="protein sequence ID" value="KRM95077.1"/>
    <property type="molecule type" value="Genomic_DNA"/>
</dbReference>
<dbReference type="AlphaFoldDB" id="A0A0R2CUN1"/>
<dbReference type="Proteomes" id="UP000051015">
    <property type="component" value="Unassembled WGS sequence"/>
</dbReference>
<evidence type="ECO:0000313" key="1">
    <source>
        <dbReference type="EMBL" id="KRM95077.1"/>
    </source>
</evidence>
<evidence type="ECO:0000313" key="2">
    <source>
        <dbReference type="Proteomes" id="UP000051015"/>
    </source>
</evidence>
<keyword evidence="2" id="KW-1185">Reference proteome</keyword>
<protein>
    <submittedName>
        <fullName evidence="1">Uncharacterized protein</fullName>
    </submittedName>
</protein>
<organism evidence="1 2">
    <name type="scientific">Liquorilactobacillus aquaticus DSM 21051</name>
    <dbReference type="NCBI Taxonomy" id="1423725"/>
    <lineage>
        <taxon>Bacteria</taxon>
        <taxon>Bacillati</taxon>
        <taxon>Bacillota</taxon>
        <taxon>Bacilli</taxon>
        <taxon>Lactobacillales</taxon>
        <taxon>Lactobacillaceae</taxon>
        <taxon>Liquorilactobacillus</taxon>
    </lineage>
</organism>
<dbReference type="PATRIC" id="fig|1423725.3.peg.2233"/>
<gene>
    <name evidence="1" type="ORF">FC19_GL002171</name>
</gene>
<reference evidence="1 2" key="1">
    <citation type="journal article" date="2015" name="Genome Announc.">
        <title>Expanding the biotechnology potential of lactobacilli through comparative genomics of 213 strains and associated genera.</title>
        <authorList>
            <person name="Sun Z."/>
            <person name="Harris H.M."/>
            <person name="McCann A."/>
            <person name="Guo C."/>
            <person name="Argimon S."/>
            <person name="Zhang W."/>
            <person name="Yang X."/>
            <person name="Jeffery I.B."/>
            <person name="Cooney J.C."/>
            <person name="Kagawa T.F."/>
            <person name="Liu W."/>
            <person name="Song Y."/>
            <person name="Salvetti E."/>
            <person name="Wrobel A."/>
            <person name="Rasinkangas P."/>
            <person name="Parkhill J."/>
            <person name="Rea M.C."/>
            <person name="O'Sullivan O."/>
            <person name="Ritari J."/>
            <person name="Douillard F.P."/>
            <person name="Paul Ross R."/>
            <person name="Yang R."/>
            <person name="Briner A.E."/>
            <person name="Felis G.E."/>
            <person name="de Vos W.M."/>
            <person name="Barrangou R."/>
            <person name="Klaenhammer T.R."/>
            <person name="Caufield P.W."/>
            <person name="Cui Y."/>
            <person name="Zhang H."/>
            <person name="O'Toole P.W."/>
        </authorList>
    </citation>
    <scope>NUCLEOTIDE SEQUENCE [LARGE SCALE GENOMIC DNA]</scope>
    <source>
        <strain evidence="1 2">DSM 21051</strain>
    </source>
</reference>
<dbReference type="SUPFAM" id="SSF51726">
    <property type="entry name" value="UROD/MetE-like"/>
    <property type="match status" value="1"/>
</dbReference>
<dbReference type="InterPro" id="IPR038071">
    <property type="entry name" value="UROD/MetE-like_sf"/>
</dbReference>
<name>A0A0R2CUN1_9LACO</name>
<comment type="caution">
    <text evidence="1">The sequence shown here is derived from an EMBL/GenBank/DDBJ whole genome shotgun (WGS) entry which is preliminary data.</text>
</comment>
<dbReference type="STRING" id="1423725.FC19_GL002171"/>
<accession>A0A0R2CUN1</accession>
<sequence length="64" mass="7556">MKKEKKHGLKVITDGEFRRSYWHLDTFWGFCSAHRETRLMRIVSGSTGEDALLENLVRTFFGKH</sequence>
<proteinExistence type="predicted"/>